<proteinExistence type="predicted"/>
<dbReference type="Pfam" id="PF13924">
    <property type="entry name" value="Lipocalin_5"/>
    <property type="match status" value="1"/>
</dbReference>
<reference evidence="2 3" key="1">
    <citation type="journal article" date="2019" name="Int. J. Syst. Evol. Microbiol.">
        <title>The Global Catalogue of Microorganisms (GCM) 10K type strain sequencing project: providing services to taxonomists for standard genome sequencing and annotation.</title>
        <authorList>
            <consortium name="The Broad Institute Genomics Platform"/>
            <consortium name="The Broad Institute Genome Sequencing Center for Infectious Disease"/>
            <person name="Wu L."/>
            <person name="Ma J."/>
        </authorList>
    </citation>
    <scope>NUCLEOTIDE SEQUENCE [LARGE SCALE GENOMIC DNA]</scope>
    <source>
        <strain evidence="2 3">JCM 14735</strain>
    </source>
</reference>
<evidence type="ECO:0000313" key="3">
    <source>
        <dbReference type="Proteomes" id="UP001501204"/>
    </source>
</evidence>
<protein>
    <submittedName>
        <fullName evidence="2">Lipocalin-like domain-containing protein</fullName>
    </submittedName>
</protein>
<dbReference type="InterPro" id="IPR024311">
    <property type="entry name" value="Lipocalin-like"/>
</dbReference>
<name>A0ABN2K8S3_9MICC</name>
<dbReference type="Proteomes" id="UP001501204">
    <property type="component" value="Unassembled WGS sequence"/>
</dbReference>
<keyword evidence="3" id="KW-1185">Reference proteome</keyword>
<accession>A0ABN2K8S3</accession>
<sequence>MEMEAAMTKSLRERLVGAWKLASYQELPVDGADPVEPLGHHPEGIILYTPDGYMSAHIARPDRPAFVSEDWFAGTLAEYQAEATSYIAYSGPFHVNEEAGTVTHEVFVSLFPNWSGSTQTRRVELEGDTLRLSTASPIHSGGRTVTARATWHRAPPH</sequence>
<gene>
    <name evidence="2" type="ORF">GCM10009767_07010</name>
</gene>
<dbReference type="EMBL" id="BAAAOA010000008">
    <property type="protein sequence ID" value="GAA1750702.1"/>
    <property type="molecule type" value="Genomic_DNA"/>
</dbReference>
<evidence type="ECO:0000313" key="2">
    <source>
        <dbReference type="EMBL" id="GAA1750702.1"/>
    </source>
</evidence>
<comment type="caution">
    <text evidence="2">The sequence shown here is derived from an EMBL/GenBank/DDBJ whole genome shotgun (WGS) entry which is preliminary data.</text>
</comment>
<feature type="domain" description="Lipocalin-like" evidence="1">
    <location>
        <begin position="16"/>
        <end position="154"/>
    </location>
</feature>
<evidence type="ECO:0000259" key="1">
    <source>
        <dbReference type="Pfam" id="PF13924"/>
    </source>
</evidence>
<organism evidence="2 3">
    <name type="scientific">Kocuria aegyptia</name>
    <dbReference type="NCBI Taxonomy" id="330943"/>
    <lineage>
        <taxon>Bacteria</taxon>
        <taxon>Bacillati</taxon>
        <taxon>Actinomycetota</taxon>
        <taxon>Actinomycetes</taxon>
        <taxon>Micrococcales</taxon>
        <taxon>Micrococcaceae</taxon>
        <taxon>Kocuria</taxon>
    </lineage>
</organism>